<dbReference type="Proteomes" id="UP000606974">
    <property type="component" value="Unassembled WGS sequence"/>
</dbReference>
<organism evidence="2 3">
    <name type="scientific">Endocarpon pusillum</name>
    <dbReference type="NCBI Taxonomy" id="364733"/>
    <lineage>
        <taxon>Eukaryota</taxon>
        <taxon>Fungi</taxon>
        <taxon>Dikarya</taxon>
        <taxon>Ascomycota</taxon>
        <taxon>Pezizomycotina</taxon>
        <taxon>Eurotiomycetes</taxon>
        <taxon>Chaetothyriomycetidae</taxon>
        <taxon>Verrucariales</taxon>
        <taxon>Verrucariaceae</taxon>
        <taxon>Endocarpon</taxon>
    </lineage>
</organism>
<gene>
    <name evidence="2" type="ORF">GJ744_006703</name>
</gene>
<evidence type="ECO:0000256" key="1">
    <source>
        <dbReference type="SAM" id="MobiDB-lite"/>
    </source>
</evidence>
<sequence length="134" mass="15506">MLRPRRDTQIPLRYRDNSPPRLLQSSNQRKRRRIDPEKVDRNNVDQALAVIAPAPKCADEPPRLILTELPQFKANYVRNQDGAPRYTGLSELGFFKLFFSDLVVEIIFKETNAYAESHLRHPPFPPLSLPSDCH</sequence>
<feature type="region of interest" description="Disordered" evidence="1">
    <location>
        <begin position="1"/>
        <end position="39"/>
    </location>
</feature>
<evidence type="ECO:0000313" key="3">
    <source>
        <dbReference type="Proteomes" id="UP000606974"/>
    </source>
</evidence>
<protein>
    <submittedName>
        <fullName evidence="2">Uncharacterized protein</fullName>
    </submittedName>
</protein>
<dbReference type="EMBL" id="JAACFV010000030">
    <property type="protein sequence ID" value="KAF7510424.1"/>
    <property type="molecule type" value="Genomic_DNA"/>
</dbReference>
<evidence type="ECO:0000313" key="2">
    <source>
        <dbReference type="EMBL" id="KAF7510424.1"/>
    </source>
</evidence>
<feature type="compositionally biased region" description="Basic and acidic residues" evidence="1">
    <location>
        <begin position="1"/>
        <end position="18"/>
    </location>
</feature>
<comment type="caution">
    <text evidence="2">The sequence shown here is derived from an EMBL/GenBank/DDBJ whole genome shotgun (WGS) entry which is preliminary data.</text>
</comment>
<accession>A0A8H7AN34</accession>
<reference evidence="2" key="1">
    <citation type="submission" date="2020-02" db="EMBL/GenBank/DDBJ databases">
        <authorList>
            <person name="Palmer J.M."/>
        </authorList>
    </citation>
    <scope>NUCLEOTIDE SEQUENCE</scope>
    <source>
        <strain evidence="2">EPUS1.4</strain>
        <tissue evidence="2">Thallus</tissue>
    </source>
</reference>
<dbReference type="AlphaFoldDB" id="A0A8H7AN34"/>
<proteinExistence type="predicted"/>
<name>A0A8H7AN34_9EURO</name>
<keyword evidence="3" id="KW-1185">Reference proteome</keyword>